<dbReference type="GO" id="GO:0000271">
    <property type="term" value="P:polysaccharide biosynthetic process"/>
    <property type="evidence" value="ECO:0007669"/>
    <property type="project" value="TreeGrafter"/>
</dbReference>
<dbReference type="Pfam" id="PF01757">
    <property type="entry name" value="Acyl_transf_3"/>
    <property type="match status" value="1"/>
</dbReference>
<dbReference type="OrthoDB" id="9767863at2"/>
<evidence type="ECO:0000259" key="3">
    <source>
        <dbReference type="Pfam" id="PF01757"/>
    </source>
</evidence>
<accession>A0A518H6M3</accession>
<feature type="transmembrane region" description="Helical" evidence="2">
    <location>
        <begin position="12"/>
        <end position="37"/>
    </location>
</feature>
<reference evidence="4 5" key="1">
    <citation type="submission" date="2019-02" db="EMBL/GenBank/DDBJ databases">
        <title>Deep-cultivation of Planctomycetes and their phenomic and genomic characterization uncovers novel biology.</title>
        <authorList>
            <person name="Wiegand S."/>
            <person name="Jogler M."/>
            <person name="Boedeker C."/>
            <person name="Pinto D."/>
            <person name="Vollmers J."/>
            <person name="Rivas-Marin E."/>
            <person name="Kohn T."/>
            <person name="Peeters S.H."/>
            <person name="Heuer A."/>
            <person name="Rast P."/>
            <person name="Oberbeckmann S."/>
            <person name="Bunk B."/>
            <person name="Jeske O."/>
            <person name="Meyerdierks A."/>
            <person name="Storesund J.E."/>
            <person name="Kallscheuer N."/>
            <person name="Luecker S."/>
            <person name="Lage O.M."/>
            <person name="Pohl T."/>
            <person name="Merkel B.J."/>
            <person name="Hornburger P."/>
            <person name="Mueller R.-W."/>
            <person name="Bruemmer F."/>
            <person name="Labrenz M."/>
            <person name="Spormann A.M."/>
            <person name="Op den Camp H."/>
            <person name="Overmann J."/>
            <person name="Amann R."/>
            <person name="Jetten M.S.M."/>
            <person name="Mascher T."/>
            <person name="Medema M.H."/>
            <person name="Devos D.P."/>
            <person name="Kaster A.-K."/>
            <person name="Ovreas L."/>
            <person name="Rohde M."/>
            <person name="Galperin M.Y."/>
            <person name="Jogler C."/>
        </authorList>
    </citation>
    <scope>NUCLEOTIDE SEQUENCE [LARGE SCALE GENOMIC DNA]</scope>
    <source>
        <strain evidence="4 5">ElP</strain>
    </source>
</reference>
<keyword evidence="4" id="KW-0808">Transferase</keyword>
<keyword evidence="2" id="KW-0472">Membrane</keyword>
<dbReference type="Proteomes" id="UP000317835">
    <property type="component" value="Chromosome"/>
</dbReference>
<dbReference type="EMBL" id="CP036426">
    <property type="protein sequence ID" value="QDV36466.1"/>
    <property type="molecule type" value="Genomic_DNA"/>
</dbReference>
<sequence length="405" mass="44837">MELPPLIRNPRYALLDAFRGVACLMVVLHHAGFALLAGETPEPGAFEEVGRWLNLVLRRLDLGVPLFFVISGYCIAASVDATRRRGSSPARFVARRVWRIYPPYWAALAWFLLVTIGLQRLGLERLLCCHSPFGLELILPQDLTAPQWAGNVTLTETWRHLVGGGPAKIFTRVAWSLCFEEQFYFLCFLLLIVASKRLFSAMGWLTLAIVLVRVAAADVGMIRYLEGTFVDLWHQFAVGLAVYWRLNVPSEPWKDRAVEAALVGMAVVGFSARIPNQPVAYSTGTTALFGLLLIGLKDRDAWICSRSWMRPMTFLGRRSYSVYLYHLPVTTVGTFGMHELGITDFWPRALVTVPLVSTLAVLISCGFFQLVERHFLNPPIVGPSRPTAGAGHPLAGESGARPGGG</sequence>
<feature type="transmembrane region" description="Helical" evidence="2">
    <location>
        <begin position="173"/>
        <end position="194"/>
    </location>
</feature>
<organism evidence="4 5">
    <name type="scientific">Tautonia plasticadhaerens</name>
    <dbReference type="NCBI Taxonomy" id="2527974"/>
    <lineage>
        <taxon>Bacteria</taxon>
        <taxon>Pseudomonadati</taxon>
        <taxon>Planctomycetota</taxon>
        <taxon>Planctomycetia</taxon>
        <taxon>Isosphaerales</taxon>
        <taxon>Isosphaeraceae</taxon>
        <taxon>Tautonia</taxon>
    </lineage>
</organism>
<feature type="transmembrane region" description="Helical" evidence="2">
    <location>
        <begin position="201"/>
        <end position="222"/>
    </location>
</feature>
<name>A0A518H6M3_9BACT</name>
<evidence type="ECO:0000256" key="2">
    <source>
        <dbReference type="SAM" id="Phobius"/>
    </source>
</evidence>
<dbReference type="PANTHER" id="PTHR23028">
    <property type="entry name" value="ACETYLTRANSFERASE"/>
    <property type="match status" value="1"/>
</dbReference>
<dbReference type="KEGG" id="tpla:ElP_43920"/>
<evidence type="ECO:0000313" key="4">
    <source>
        <dbReference type="EMBL" id="QDV36466.1"/>
    </source>
</evidence>
<feature type="domain" description="Acyltransferase 3" evidence="3">
    <location>
        <begin position="15"/>
        <end position="364"/>
    </location>
</feature>
<gene>
    <name evidence="4" type="ORF">ElP_43920</name>
</gene>
<keyword evidence="4" id="KW-0012">Acyltransferase</keyword>
<feature type="transmembrane region" description="Helical" evidence="2">
    <location>
        <begin position="320"/>
        <end position="337"/>
    </location>
</feature>
<evidence type="ECO:0000256" key="1">
    <source>
        <dbReference type="SAM" id="MobiDB-lite"/>
    </source>
</evidence>
<dbReference type="RefSeq" id="WP_145272767.1">
    <property type="nucleotide sequence ID" value="NZ_CP036426.1"/>
</dbReference>
<dbReference type="AlphaFoldDB" id="A0A518H6M3"/>
<feature type="transmembrane region" description="Helical" evidence="2">
    <location>
        <begin position="349"/>
        <end position="371"/>
    </location>
</feature>
<dbReference type="PANTHER" id="PTHR23028:SF131">
    <property type="entry name" value="BLR2367 PROTEIN"/>
    <property type="match status" value="1"/>
</dbReference>
<dbReference type="InterPro" id="IPR050879">
    <property type="entry name" value="Acyltransferase_3"/>
</dbReference>
<evidence type="ECO:0000313" key="5">
    <source>
        <dbReference type="Proteomes" id="UP000317835"/>
    </source>
</evidence>
<dbReference type="GO" id="GO:0016020">
    <property type="term" value="C:membrane"/>
    <property type="evidence" value="ECO:0007669"/>
    <property type="project" value="TreeGrafter"/>
</dbReference>
<feature type="transmembrane region" description="Helical" evidence="2">
    <location>
        <begin position="280"/>
        <end position="299"/>
    </location>
</feature>
<proteinExistence type="predicted"/>
<keyword evidence="2" id="KW-1133">Transmembrane helix</keyword>
<feature type="transmembrane region" description="Helical" evidence="2">
    <location>
        <begin position="62"/>
        <end position="79"/>
    </location>
</feature>
<keyword evidence="2" id="KW-0812">Transmembrane</keyword>
<protein>
    <submittedName>
        <fullName evidence="4">Acyltransferase family protein</fullName>
    </submittedName>
</protein>
<dbReference type="GO" id="GO:0016747">
    <property type="term" value="F:acyltransferase activity, transferring groups other than amino-acyl groups"/>
    <property type="evidence" value="ECO:0007669"/>
    <property type="project" value="InterPro"/>
</dbReference>
<keyword evidence="5" id="KW-1185">Reference proteome</keyword>
<feature type="transmembrane region" description="Helical" evidence="2">
    <location>
        <begin position="100"/>
        <end position="118"/>
    </location>
</feature>
<feature type="region of interest" description="Disordered" evidence="1">
    <location>
        <begin position="386"/>
        <end position="405"/>
    </location>
</feature>
<dbReference type="InterPro" id="IPR002656">
    <property type="entry name" value="Acyl_transf_3_dom"/>
</dbReference>